<sequence length="680" mass="75077">MAPKQATLGKFFGQPNGSKPAPTQQTKLSFATKPTKKAKEEPEAPSSSKSPRASRVKADPDTDSKEDASPKKVTKKRSRSSQSPEPVVKSSPRSPTKVKAEEPEEDLEEEEEAPVTKRQRRTRRRVEDEEDEDEIMPDVEPVKPKKKSASATKGAAKKPSTAASTSKKTRAPKAEEDGVAKEEAASESASEAEKEEDEDSDESPEVAAKAREKIQTKLTTKAKDPYPDWKAGTPVPYAALCTTFSLIELTTKRLIITEHCGLFLRQVLRLTPEDFLPTVLLMINKLAPDYAGIELGIGESLIMKAIGETTGRSLQVIKADQKEIGDLGLVAVKSRSTQPTMFKPKPLTIRGVHKGLMEVATVTGNGAQGRKVDLIKKLLSAADAHSTGRVDISKDKGGPSEAKYLVRFLEGKLRLGLAEKTVLVAIAQAVISHEMEQKGKVPSTTQIEEAEALLKSVYSELPSWDVIIPAMVKDGIMNLKDTCKLRPGVPLKPMLAKPTKAITEVLDRFENQTFTCEYKYDGERAQIHYVAKERSEDYIEALPGATKEAAKGVASIFSRNSEDLSKKYPDILAKLDTWIKEGTKSFVLDCETVAWDVTEKKVLPFQQLMTRKKKDVKLEDVKVKVCVFAFDLLFLNGEAVVEKSLRERRELLHKAFKPIEGEFAFATHMNVSKHPAKVSW</sequence>
<organism evidence="1 2">
    <name type="scientific">Nemania bipapillata</name>
    <dbReference type="NCBI Taxonomy" id="110536"/>
    <lineage>
        <taxon>Eukaryota</taxon>
        <taxon>Fungi</taxon>
        <taxon>Dikarya</taxon>
        <taxon>Ascomycota</taxon>
        <taxon>Pezizomycotina</taxon>
        <taxon>Sordariomycetes</taxon>
        <taxon>Xylariomycetidae</taxon>
        <taxon>Xylariales</taxon>
        <taxon>Xylariaceae</taxon>
        <taxon>Nemania</taxon>
    </lineage>
</organism>
<reference evidence="1" key="1">
    <citation type="submission" date="2022-11" db="EMBL/GenBank/DDBJ databases">
        <title>Genome Sequence of Nemania bipapillata.</title>
        <authorList>
            <person name="Buettner E."/>
        </authorList>
    </citation>
    <scope>NUCLEOTIDE SEQUENCE</scope>
    <source>
        <strain evidence="1">CP14</strain>
    </source>
</reference>
<dbReference type="EMBL" id="JAPESX010002962">
    <property type="protein sequence ID" value="KAJ8106086.1"/>
    <property type="molecule type" value="Genomic_DNA"/>
</dbReference>
<comment type="caution">
    <text evidence="1">The sequence shown here is derived from an EMBL/GenBank/DDBJ whole genome shotgun (WGS) entry which is preliminary data.</text>
</comment>
<evidence type="ECO:0000313" key="2">
    <source>
        <dbReference type="Proteomes" id="UP001153334"/>
    </source>
</evidence>
<name>A0ACC2HSL7_9PEZI</name>
<proteinExistence type="predicted"/>
<gene>
    <name evidence="1" type="ORF">ONZ43_g7181</name>
</gene>
<keyword evidence="2" id="KW-1185">Reference proteome</keyword>
<evidence type="ECO:0000313" key="1">
    <source>
        <dbReference type="EMBL" id="KAJ8106086.1"/>
    </source>
</evidence>
<protein>
    <submittedName>
        <fullName evidence="1">Uncharacterized protein</fullName>
    </submittedName>
</protein>
<dbReference type="Proteomes" id="UP001153334">
    <property type="component" value="Unassembled WGS sequence"/>
</dbReference>
<accession>A0ACC2HSL7</accession>